<protein>
    <recommendedName>
        <fullName evidence="7">Hydroxyacylglutathione hydrolase</fullName>
        <ecNumber evidence="7">3.1.2.6</ecNumber>
    </recommendedName>
    <alternativeName>
        <fullName evidence="7">Glyoxalase II</fullName>
        <shortName evidence="7">Glx II</shortName>
    </alternativeName>
</protein>
<gene>
    <name evidence="7 9" type="primary">gloB</name>
    <name evidence="9" type="ORF">M9405_01035</name>
</gene>
<comment type="pathway">
    <text evidence="2 7">Secondary metabolite metabolism; methylglyoxal degradation; (R)-lactate from methylglyoxal: step 2/2.</text>
</comment>
<comment type="subunit">
    <text evidence="7">Monomer.</text>
</comment>
<feature type="binding site" evidence="7">
    <location>
        <position position="110"/>
    </location>
    <ligand>
        <name>Zn(2+)</name>
        <dbReference type="ChEBI" id="CHEBI:29105"/>
        <label>1</label>
    </ligand>
</feature>
<dbReference type="PANTHER" id="PTHR43705">
    <property type="entry name" value="HYDROXYACYLGLUTATHIONE HYDROLASE"/>
    <property type="match status" value="1"/>
</dbReference>
<dbReference type="PIRSF" id="PIRSF005457">
    <property type="entry name" value="Glx"/>
    <property type="match status" value="1"/>
</dbReference>
<dbReference type="InterPro" id="IPR035680">
    <property type="entry name" value="Clx_II_MBL"/>
</dbReference>
<dbReference type="Pfam" id="PF16123">
    <property type="entry name" value="HAGH_C"/>
    <property type="match status" value="1"/>
</dbReference>
<feature type="domain" description="Metallo-beta-lactamase" evidence="8">
    <location>
        <begin position="11"/>
        <end position="165"/>
    </location>
</feature>
<comment type="cofactor">
    <cofactor evidence="7">
        <name>Zn(2+)</name>
        <dbReference type="ChEBI" id="CHEBI:29105"/>
    </cofactor>
    <text evidence="7">Binds 2 Zn(2+) ions per subunit.</text>
</comment>
<dbReference type="SUPFAM" id="SSF56281">
    <property type="entry name" value="Metallo-hydrolase/oxidoreductase"/>
    <property type="match status" value="1"/>
</dbReference>
<dbReference type="RefSeq" id="WP_250223544.1">
    <property type="nucleotide sequence ID" value="NZ_CP097762.1"/>
</dbReference>
<evidence type="ECO:0000313" key="10">
    <source>
        <dbReference type="Proteomes" id="UP001056834"/>
    </source>
</evidence>
<comment type="function">
    <text evidence="7">Thiolesterase that catalyzes the hydrolysis of S-D-lactoyl-glutathione to form glutathione and D-lactic acid.</text>
</comment>
<dbReference type="InterPro" id="IPR050110">
    <property type="entry name" value="Glyoxalase_II_hydrolase"/>
</dbReference>
<dbReference type="InterPro" id="IPR001279">
    <property type="entry name" value="Metallo-B-lactamas"/>
</dbReference>
<name>A0ABY4SYS2_9ENTR</name>
<evidence type="ECO:0000256" key="3">
    <source>
        <dbReference type="ARBA" id="ARBA00006759"/>
    </source>
</evidence>
<keyword evidence="4 7" id="KW-0479">Metal-binding</keyword>
<dbReference type="Gene3D" id="3.60.15.10">
    <property type="entry name" value="Ribonuclease Z/Hydroxyacylglutathione hydrolase-like"/>
    <property type="match status" value="1"/>
</dbReference>
<proteinExistence type="inferred from homology"/>
<dbReference type="SMART" id="SM00849">
    <property type="entry name" value="Lactamase_B"/>
    <property type="match status" value="1"/>
</dbReference>
<evidence type="ECO:0000256" key="2">
    <source>
        <dbReference type="ARBA" id="ARBA00004963"/>
    </source>
</evidence>
<keyword evidence="10" id="KW-1185">Reference proteome</keyword>
<dbReference type="EMBL" id="CP097762">
    <property type="protein sequence ID" value="URJ25413.1"/>
    <property type="molecule type" value="Genomic_DNA"/>
</dbReference>
<evidence type="ECO:0000256" key="4">
    <source>
        <dbReference type="ARBA" id="ARBA00022723"/>
    </source>
</evidence>
<keyword evidence="5 7" id="KW-0378">Hydrolase</keyword>
<dbReference type="HAMAP" id="MF_01374">
    <property type="entry name" value="Glyoxalase_2"/>
    <property type="match status" value="1"/>
</dbReference>
<evidence type="ECO:0000259" key="8">
    <source>
        <dbReference type="SMART" id="SM00849"/>
    </source>
</evidence>
<evidence type="ECO:0000313" key="9">
    <source>
        <dbReference type="EMBL" id="URJ25413.1"/>
    </source>
</evidence>
<dbReference type="GO" id="GO:0004416">
    <property type="term" value="F:hydroxyacylglutathione hydrolase activity"/>
    <property type="evidence" value="ECO:0007669"/>
    <property type="project" value="UniProtKB-EC"/>
</dbReference>
<dbReference type="InterPro" id="IPR017782">
    <property type="entry name" value="Hydroxyacylglutathione_Hdrlase"/>
</dbReference>
<comment type="similarity">
    <text evidence="3 7">Belongs to the metallo-beta-lactamase superfamily. Glyoxalase II family.</text>
</comment>
<evidence type="ECO:0000256" key="5">
    <source>
        <dbReference type="ARBA" id="ARBA00022801"/>
    </source>
</evidence>
<accession>A0ABY4SYS2</accession>
<organism evidence="9 10">
    <name type="scientific">Candidatus Blochmannia ocreatus</name>
    <name type="common">nom. nud.</name>
    <dbReference type="NCBI Taxonomy" id="251538"/>
    <lineage>
        <taxon>Bacteria</taxon>
        <taxon>Pseudomonadati</taxon>
        <taxon>Pseudomonadota</taxon>
        <taxon>Gammaproteobacteria</taxon>
        <taxon>Enterobacterales</taxon>
        <taxon>Enterobacteriaceae</taxon>
        <taxon>ant endosymbionts</taxon>
        <taxon>Candidatus Blochmanniella</taxon>
    </lineage>
</organism>
<evidence type="ECO:0000256" key="1">
    <source>
        <dbReference type="ARBA" id="ARBA00001623"/>
    </source>
</evidence>
<feature type="binding site" evidence="7">
    <location>
        <position position="57"/>
    </location>
    <ligand>
        <name>Zn(2+)</name>
        <dbReference type="ChEBI" id="CHEBI:29105"/>
        <label>2</label>
    </ligand>
</feature>
<sequence length="251" mass="28879">MNVIGITALSTNYIWLLHNNSESIVIDPGDALVVLKILKKLQIILKAIFLTHNHFDHIAGVDHLVKYFPNVIVYGPEETRNNNVNFIVVSEGDYIVQLQRKFKVFNFPGHTIGHIGFYSIPWLFCGDTVFSVGCGKVCTGFMRYMYESLEKIRCLPGDTLIFSGHEYTLSNINFAITVLPRNRSLIDYHKKIIKLRKYNTPTVPSRLALELQINPFFLCNSPCIRHGFSSPLYSKETWKIFAELRKKKDMF</sequence>
<feature type="binding site" evidence="7">
    <location>
        <position position="127"/>
    </location>
    <ligand>
        <name>Zn(2+)</name>
        <dbReference type="ChEBI" id="CHEBI:29105"/>
        <label>1</label>
    </ligand>
</feature>
<keyword evidence="6 7" id="KW-0862">Zinc</keyword>
<evidence type="ECO:0000256" key="6">
    <source>
        <dbReference type="ARBA" id="ARBA00022833"/>
    </source>
</evidence>
<dbReference type="Pfam" id="PF00753">
    <property type="entry name" value="Lactamase_B"/>
    <property type="match status" value="1"/>
</dbReference>
<evidence type="ECO:0000256" key="7">
    <source>
        <dbReference type="HAMAP-Rule" id="MF_01374"/>
    </source>
</evidence>
<feature type="binding site" evidence="7">
    <location>
        <position position="127"/>
    </location>
    <ligand>
        <name>Zn(2+)</name>
        <dbReference type="ChEBI" id="CHEBI:29105"/>
        <label>2</label>
    </ligand>
</feature>
<dbReference type="NCBIfam" id="TIGR03413">
    <property type="entry name" value="GSH_gloB"/>
    <property type="match status" value="1"/>
</dbReference>
<comment type="catalytic activity">
    <reaction evidence="1 7">
        <text>an S-(2-hydroxyacyl)glutathione + H2O = a 2-hydroxy carboxylate + glutathione + H(+)</text>
        <dbReference type="Rhea" id="RHEA:21864"/>
        <dbReference type="ChEBI" id="CHEBI:15377"/>
        <dbReference type="ChEBI" id="CHEBI:15378"/>
        <dbReference type="ChEBI" id="CHEBI:57925"/>
        <dbReference type="ChEBI" id="CHEBI:58896"/>
        <dbReference type="ChEBI" id="CHEBI:71261"/>
        <dbReference type="EC" id="3.1.2.6"/>
    </reaction>
</comment>
<feature type="binding site" evidence="7">
    <location>
        <position position="165"/>
    </location>
    <ligand>
        <name>Zn(2+)</name>
        <dbReference type="ChEBI" id="CHEBI:29105"/>
        <label>2</label>
    </ligand>
</feature>
<dbReference type="Proteomes" id="UP001056834">
    <property type="component" value="Chromosome"/>
</dbReference>
<dbReference type="InterPro" id="IPR032282">
    <property type="entry name" value="HAGH_C"/>
</dbReference>
<dbReference type="CDD" id="cd07723">
    <property type="entry name" value="hydroxyacylglutathione_hydrolase_MBL-fold"/>
    <property type="match status" value="1"/>
</dbReference>
<feature type="binding site" evidence="7">
    <location>
        <position position="52"/>
    </location>
    <ligand>
        <name>Zn(2+)</name>
        <dbReference type="ChEBI" id="CHEBI:29105"/>
        <label>1</label>
    </ligand>
</feature>
<dbReference type="PANTHER" id="PTHR43705:SF1">
    <property type="entry name" value="HYDROXYACYLGLUTATHIONE HYDROLASE GLOB"/>
    <property type="match status" value="1"/>
</dbReference>
<dbReference type="InterPro" id="IPR036866">
    <property type="entry name" value="RibonucZ/Hydroxyglut_hydro"/>
</dbReference>
<feature type="binding site" evidence="7">
    <location>
        <position position="54"/>
    </location>
    <ligand>
        <name>Zn(2+)</name>
        <dbReference type="ChEBI" id="CHEBI:29105"/>
        <label>1</label>
    </ligand>
</feature>
<feature type="binding site" evidence="7">
    <location>
        <position position="56"/>
    </location>
    <ligand>
        <name>Zn(2+)</name>
        <dbReference type="ChEBI" id="CHEBI:29105"/>
        <label>2</label>
    </ligand>
</feature>
<dbReference type="EC" id="3.1.2.6" evidence="7"/>
<reference evidence="9" key="1">
    <citation type="submission" date="2022-05" db="EMBL/GenBank/DDBJ databases">
        <title>Impact of host demography and evolutionary history on endosymbiont molecular evolution: a test in carpenter ants (Genus Camponotus) and their Blochmannia endosymbionts.</title>
        <authorList>
            <person name="Manthey J.D."/>
            <person name="Giron J.C."/>
            <person name="Hruska J.P."/>
        </authorList>
    </citation>
    <scope>NUCLEOTIDE SEQUENCE</scope>
    <source>
        <strain evidence="9">C-006</strain>
    </source>
</reference>